<dbReference type="GO" id="GO:0003700">
    <property type="term" value="F:DNA-binding transcription factor activity"/>
    <property type="evidence" value="ECO:0007669"/>
    <property type="project" value="InterPro"/>
</dbReference>
<dbReference type="InterPro" id="IPR036390">
    <property type="entry name" value="WH_DNA-bd_sf"/>
</dbReference>
<dbReference type="PROSITE" id="PS50995">
    <property type="entry name" value="HTH_MARR_2"/>
    <property type="match status" value="1"/>
</dbReference>
<gene>
    <name evidence="5" type="ORF">FLL45_18470</name>
</gene>
<sequence>MTKKRRLIYQINVARHAMMKYLDAGSRETLGVSATQLTALMALRENGGLLMSELAEVLMLDKSAVTGLAKRMIANELIVRVPSENDARASLLKVTAKGNEKIELGLKLLKGVNKQISEGFTEDELVIVSRFLEHLRSTFSND</sequence>
<evidence type="ECO:0000256" key="3">
    <source>
        <dbReference type="ARBA" id="ARBA00023163"/>
    </source>
</evidence>
<evidence type="ECO:0000256" key="2">
    <source>
        <dbReference type="ARBA" id="ARBA00023125"/>
    </source>
</evidence>
<protein>
    <submittedName>
        <fullName evidence="5">MarR family transcriptional regulator</fullName>
    </submittedName>
</protein>
<comment type="caution">
    <text evidence="5">The sequence shown here is derived from an EMBL/GenBank/DDBJ whole genome shotgun (WGS) entry which is preliminary data.</text>
</comment>
<evidence type="ECO:0000256" key="1">
    <source>
        <dbReference type="ARBA" id="ARBA00023015"/>
    </source>
</evidence>
<organism evidence="5 6">
    <name type="scientific">Aliikangiella marina</name>
    <dbReference type="NCBI Taxonomy" id="1712262"/>
    <lineage>
        <taxon>Bacteria</taxon>
        <taxon>Pseudomonadati</taxon>
        <taxon>Pseudomonadota</taxon>
        <taxon>Gammaproteobacteria</taxon>
        <taxon>Oceanospirillales</taxon>
        <taxon>Pleioneaceae</taxon>
        <taxon>Aliikangiella</taxon>
    </lineage>
</organism>
<dbReference type="Proteomes" id="UP000317839">
    <property type="component" value="Unassembled WGS sequence"/>
</dbReference>
<evidence type="ECO:0000259" key="4">
    <source>
        <dbReference type="PROSITE" id="PS50995"/>
    </source>
</evidence>
<dbReference type="GO" id="GO:0003677">
    <property type="term" value="F:DNA binding"/>
    <property type="evidence" value="ECO:0007669"/>
    <property type="project" value="UniProtKB-KW"/>
</dbReference>
<keyword evidence="1" id="KW-0805">Transcription regulation</keyword>
<proteinExistence type="predicted"/>
<dbReference type="PRINTS" id="PR00598">
    <property type="entry name" value="HTHMARR"/>
</dbReference>
<dbReference type="SUPFAM" id="SSF46785">
    <property type="entry name" value="Winged helix' DNA-binding domain"/>
    <property type="match status" value="1"/>
</dbReference>
<dbReference type="OrthoDB" id="5296557at2"/>
<dbReference type="EMBL" id="VIKR01000005">
    <property type="protein sequence ID" value="TQV72204.1"/>
    <property type="molecule type" value="Genomic_DNA"/>
</dbReference>
<dbReference type="InterPro" id="IPR036388">
    <property type="entry name" value="WH-like_DNA-bd_sf"/>
</dbReference>
<feature type="domain" description="HTH marR-type" evidence="4">
    <location>
        <begin position="4"/>
        <end position="137"/>
    </location>
</feature>
<dbReference type="PANTHER" id="PTHR42756">
    <property type="entry name" value="TRANSCRIPTIONAL REGULATOR, MARR"/>
    <property type="match status" value="1"/>
</dbReference>
<accession>A0A545T4Q3</accession>
<dbReference type="InterPro" id="IPR000835">
    <property type="entry name" value="HTH_MarR-typ"/>
</dbReference>
<name>A0A545T4Q3_9GAMM</name>
<evidence type="ECO:0000313" key="6">
    <source>
        <dbReference type="Proteomes" id="UP000317839"/>
    </source>
</evidence>
<evidence type="ECO:0000313" key="5">
    <source>
        <dbReference type="EMBL" id="TQV72204.1"/>
    </source>
</evidence>
<dbReference type="PANTHER" id="PTHR42756:SF1">
    <property type="entry name" value="TRANSCRIPTIONAL REPRESSOR OF EMRAB OPERON"/>
    <property type="match status" value="1"/>
</dbReference>
<dbReference type="Pfam" id="PF12802">
    <property type="entry name" value="MarR_2"/>
    <property type="match status" value="1"/>
</dbReference>
<dbReference type="AlphaFoldDB" id="A0A545T4Q3"/>
<keyword evidence="6" id="KW-1185">Reference proteome</keyword>
<dbReference type="RefSeq" id="WP_142943534.1">
    <property type="nucleotide sequence ID" value="NZ_VIKR01000005.1"/>
</dbReference>
<keyword evidence="3" id="KW-0804">Transcription</keyword>
<dbReference type="SMART" id="SM00347">
    <property type="entry name" value="HTH_MARR"/>
    <property type="match status" value="1"/>
</dbReference>
<dbReference type="Gene3D" id="1.10.10.10">
    <property type="entry name" value="Winged helix-like DNA-binding domain superfamily/Winged helix DNA-binding domain"/>
    <property type="match status" value="1"/>
</dbReference>
<reference evidence="5 6" key="1">
    <citation type="submission" date="2019-06" db="EMBL/GenBank/DDBJ databases">
        <title>Draft genome of Aliikangiella marina GYP-15.</title>
        <authorList>
            <person name="Wang G."/>
        </authorList>
    </citation>
    <scope>NUCLEOTIDE SEQUENCE [LARGE SCALE GENOMIC DNA]</scope>
    <source>
        <strain evidence="5 6">GYP-15</strain>
    </source>
</reference>
<keyword evidence="2" id="KW-0238">DNA-binding</keyword>